<dbReference type="SUPFAM" id="SSF54160">
    <property type="entry name" value="Chromo domain-like"/>
    <property type="match status" value="1"/>
</dbReference>
<dbReference type="InterPro" id="IPR023780">
    <property type="entry name" value="Chromo_domain"/>
</dbReference>
<dbReference type="EMBL" id="CACVBM020001129">
    <property type="protein sequence ID" value="CAA7033218.1"/>
    <property type="molecule type" value="Genomic_DNA"/>
</dbReference>
<evidence type="ECO:0000313" key="3">
    <source>
        <dbReference type="Proteomes" id="UP000467841"/>
    </source>
</evidence>
<organism evidence="2 3">
    <name type="scientific">Microthlaspi erraticum</name>
    <dbReference type="NCBI Taxonomy" id="1685480"/>
    <lineage>
        <taxon>Eukaryota</taxon>
        <taxon>Viridiplantae</taxon>
        <taxon>Streptophyta</taxon>
        <taxon>Embryophyta</taxon>
        <taxon>Tracheophyta</taxon>
        <taxon>Spermatophyta</taxon>
        <taxon>Magnoliopsida</taxon>
        <taxon>eudicotyledons</taxon>
        <taxon>Gunneridae</taxon>
        <taxon>Pentapetalae</taxon>
        <taxon>rosids</taxon>
        <taxon>malvids</taxon>
        <taxon>Brassicales</taxon>
        <taxon>Brassicaceae</taxon>
        <taxon>Coluteocarpeae</taxon>
        <taxon>Microthlaspi</taxon>
    </lineage>
</organism>
<evidence type="ECO:0000313" key="2">
    <source>
        <dbReference type="EMBL" id="CAA7033218.1"/>
    </source>
</evidence>
<name>A0A6D2J121_9BRAS</name>
<dbReference type="PANTHER" id="PTHR46148">
    <property type="entry name" value="CHROMO DOMAIN-CONTAINING PROTEIN"/>
    <property type="match status" value="1"/>
</dbReference>
<dbReference type="OrthoDB" id="1744105at2759"/>
<dbReference type="Gene3D" id="2.40.50.40">
    <property type="match status" value="1"/>
</dbReference>
<dbReference type="Proteomes" id="UP000467841">
    <property type="component" value="Unassembled WGS sequence"/>
</dbReference>
<accession>A0A6D2J121</accession>
<feature type="domain" description="Chromo" evidence="1">
    <location>
        <begin position="101"/>
        <end position="151"/>
    </location>
</feature>
<dbReference type="AlphaFoldDB" id="A0A6D2J121"/>
<protein>
    <recommendedName>
        <fullName evidence="1">Chromo domain-containing protein</fullName>
    </recommendedName>
</protein>
<dbReference type="InterPro" id="IPR000953">
    <property type="entry name" value="Chromo/chromo_shadow_dom"/>
</dbReference>
<dbReference type="InterPro" id="IPR016197">
    <property type="entry name" value="Chromo-like_dom_sf"/>
</dbReference>
<proteinExistence type="predicted"/>
<dbReference type="Pfam" id="PF24626">
    <property type="entry name" value="SH3_Tf2-1"/>
    <property type="match status" value="1"/>
</dbReference>
<keyword evidence="3" id="KW-1185">Reference proteome</keyword>
<dbReference type="Pfam" id="PF00385">
    <property type="entry name" value="Chromo"/>
    <property type="match status" value="1"/>
</dbReference>
<gene>
    <name evidence="2" type="ORF">MERR_LOCUS20453</name>
</gene>
<sequence>MKRFADQPRTERSFNIGDYVYVKLQPYRQQSVVLRSNQKLSPKYFGPYKVLDKCGAVAYRLQLPASSQIHPVFHVSQLKLQVGALTLSTTLPNLVPDVLLQEPERVLERKMVQRQGRAATMVLVKWSHLPVEEATWELLFDLQRRFPSFEP</sequence>
<dbReference type="PROSITE" id="PS50013">
    <property type="entry name" value="CHROMO_2"/>
    <property type="match status" value="1"/>
</dbReference>
<dbReference type="PANTHER" id="PTHR46148:SF52">
    <property type="entry name" value="OS04G0603800 PROTEIN"/>
    <property type="match status" value="1"/>
</dbReference>
<evidence type="ECO:0000259" key="1">
    <source>
        <dbReference type="PROSITE" id="PS50013"/>
    </source>
</evidence>
<comment type="caution">
    <text evidence="2">The sequence shown here is derived from an EMBL/GenBank/DDBJ whole genome shotgun (WGS) entry which is preliminary data.</text>
</comment>
<dbReference type="InterPro" id="IPR056924">
    <property type="entry name" value="SH3_Tf2-1"/>
</dbReference>
<reference evidence="2" key="1">
    <citation type="submission" date="2020-01" db="EMBL/GenBank/DDBJ databases">
        <authorList>
            <person name="Mishra B."/>
        </authorList>
    </citation>
    <scope>NUCLEOTIDE SEQUENCE [LARGE SCALE GENOMIC DNA]</scope>
</reference>